<evidence type="ECO:0000313" key="5">
    <source>
        <dbReference type="EMBL" id="POO03027.1"/>
    </source>
</evidence>
<reference evidence="6" key="1">
    <citation type="submission" date="2016-06" db="EMBL/GenBank/DDBJ databases">
        <title>Parallel loss of symbiosis genes in relatives of nitrogen-fixing non-legume Parasponia.</title>
        <authorList>
            <person name="Van Velzen R."/>
            <person name="Holmer R."/>
            <person name="Bu F."/>
            <person name="Rutten L."/>
            <person name="Van Zeijl A."/>
            <person name="Liu W."/>
            <person name="Santuari L."/>
            <person name="Cao Q."/>
            <person name="Sharma T."/>
            <person name="Shen D."/>
            <person name="Roswanjaya Y."/>
            <person name="Wardhani T."/>
            <person name="Kalhor M.S."/>
            <person name="Jansen J."/>
            <person name="Van den Hoogen J."/>
            <person name="Gungor B."/>
            <person name="Hartog M."/>
            <person name="Hontelez J."/>
            <person name="Verver J."/>
            <person name="Yang W.-C."/>
            <person name="Schijlen E."/>
            <person name="Repin R."/>
            <person name="Schilthuizen M."/>
            <person name="Schranz E."/>
            <person name="Heidstra R."/>
            <person name="Miyata K."/>
            <person name="Fedorova E."/>
            <person name="Kohlen W."/>
            <person name="Bisseling T."/>
            <person name="Smit S."/>
            <person name="Geurts R."/>
        </authorList>
    </citation>
    <scope>NUCLEOTIDE SEQUENCE [LARGE SCALE GENOMIC DNA]</scope>
    <source>
        <strain evidence="6">cv. RG33-2</strain>
    </source>
</reference>
<keyword evidence="2 3" id="KW-0408">Iron</keyword>
<dbReference type="Pfam" id="PF14226">
    <property type="entry name" value="DIOX_N"/>
    <property type="match status" value="1"/>
</dbReference>
<evidence type="ECO:0000256" key="2">
    <source>
        <dbReference type="ARBA" id="ARBA00023004"/>
    </source>
</evidence>
<feature type="domain" description="Fe2OG dioxygenase" evidence="4">
    <location>
        <begin position="191"/>
        <end position="292"/>
    </location>
</feature>
<dbReference type="PROSITE" id="PS51471">
    <property type="entry name" value="FE2OG_OXY"/>
    <property type="match status" value="1"/>
</dbReference>
<proteinExistence type="inferred from homology"/>
<organism evidence="5 6">
    <name type="scientific">Trema orientale</name>
    <name type="common">Charcoal tree</name>
    <name type="synonym">Celtis orientalis</name>
    <dbReference type="NCBI Taxonomy" id="63057"/>
    <lineage>
        <taxon>Eukaryota</taxon>
        <taxon>Viridiplantae</taxon>
        <taxon>Streptophyta</taxon>
        <taxon>Embryophyta</taxon>
        <taxon>Tracheophyta</taxon>
        <taxon>Spermatophyta</taxon>
        <taxon>Magnoliopsida</taxon>
        <taxon>eudicotyledons</taxon>
        <taxon>Gunneridae</taxon>
        <taxon>Pentapetalae</taxon>
        <taxon>rosids</taxon>
        <taxon>fabids</taxon>
        <taxon>Rosales</taxon>
        <taxon>Cannabaceae</taxon>
        <taxon>Trema</taxon>
    </lineage>
</organism>
<dbReference type="AlphaFoldDB" id="A0A2P5FZ35"/>
<comment type="similarity">
    <text evidence="3">Belongs to the iron/ascorbate-dependent oxidoreductase family.</text>
</comment>
<dbReference type="InterPro" id="IPR005123">
    <property type="entry name" value="Oxoglu/Fe-dep_dioxygenase_dom"/>
</dbReference>
<evidence type="ECO:0000256" key="3">
    <source>
        <dbReference type="RuleBase" id="RU003682"/>
    </source>
</evidence>
<dbReference type="OrthoDB" id="288590at2759"/>
<dbReference type="Pfam" id="PF03171">
    <property type="entry name" value="2OG-FeII_Oxy"/>
    <property type="match status" value="1"/>
</dbReference>
<dbReference type="InterPro" id="IPR050231">
    <property type="entry name" value="Iron_ascorbate_oxido_reductase"/>
</dbReference>
<evidence type="ECO:0000313" key="6">
    <source>
        <dbReference type="Proteomes" id="UP000237000"/>
    </source>
</evidence>
<gene>
    <name evidence="5" type="ORF">TorRG33x02_010880</name>
</gene>
<dbReference type="InterPro" id="IPR027443">
    <property type="entry name" value="IPNS-like_sf"/>
</dbReference>
<dbReference type="InterPro" id="IPR044861">
    <property type="entry name" value="IPNS-like_FE2OG_OXY"/>
</dbReference>
<dbReference type="FunFam" id="2.60.120.330:FF:000012">
    <property type="entry name" value="Gibberellin 20 oxidase 1"/>
    <property type="match status" value="1"/>
</dbReference>
<keyword evidence="3" id="KW-0560">Oxidoreductase</keyword>
<evidence type="ECO:0000259" key="4">
    <source>
        <dbReference type="PROSITE" id="PS51471"/>
    </source>
</evidence>
<dbReference type="STRING" id="63057.A0A2P5FZ35"/>
<dbReference type="GO" id="GO:0046872">
    <property type="term" value="F:metal ion binding"/>
    <property type="evidence" value="ECO:0007669"/>
    <property type="project" value="UniProtKB-KW"/>
</dbReference>
<protein>
    <submittedName>
        <fullName evidence="5">Isopenicillin N synthase</fullName>
    </submittedName>
</protein>
<dbReference type="EMBL" id="JXTC01000003">
    <property type="protein sequence ID" value="POO03027.1"/>
    <property type="molecule type" value="Genomic_DNA"/>
</dbReference>
<dbReference type="SUPFAM" id="SSF51197">
    <property type="entry name" value="Clavaminate synthase-like"/>
    <property type="match status" value="1"/>
</dbReference>
<evidence type="ECO:0000256" key="1">
    <source>
        <dbReference type="ARBA" id="ARBA00022723"/>
    </source>
</evidence>
<name>A0A2P5FZ35_TREOI</name>
<dbReference type="InterPro" id="IPR026992">
    <property type="entry name" value="DIOX_N"/>
</dbReference>
<accession>A0A2P5FZ35</accession>
<sequence>MGEIDPAFIQDVDQRPNLHALHHLLDDEEIPIIDLLAPPNDVVWQIGRACENWGFFQVVNHGVPTELMAKVEEVGRRFFELPAEEKRKVKRDEFNAMGYHDGENTKNVRDWKEVFDFLVEDRTLIPASHEPGDHELRTLTNQWPASPPEFREVCQEYVREVEKLASKLLGLVAQSLGLPENNRLNGFFKGQTSLVRFNHYPPCPFPELALGVGRHKDAGALTILAQDAVGGLQVRRKTDQEWIPVRPTPNAFIINIGDIVQVWSNDKYESVEHRVVVNSVKERYSIPFFFFPRHDLMVKPFEEILNGESPRYREYNWGKFFATRNRSDFKKQAVENIQIHHFRIEEK</sequence>
<keyword evidence="1 3" id="KW-0479">Metal-binding</keyword>
<dbReference type="Gene3D" id="2.60.120.330">
    <property type="entry name" value="B-lactam Antibiotic, Isopenicillin N Synthase, Chain"/>
    <property type="match status" value="1"/>
</dbReference>
<comment type="caution">
    <text evidence="5">The sequence shown here is derived from an EMBL/GenBank/DDBJ whole genome shotgun (WGS) entry which is preliminary data.</text>
</comment>
<dbReference type="Proteomes" id="UP000237000">
    <property type="component" value="Unassembled WGS sequence"/>
</dbReference>
<dbReference type="FunCoup" id="A0A2P5FZ35">
    <property type="interactions" value="55"/>
</dbReference>
<dbReference type="InParanoid" id="A0A2P5FZ35"/>
<keyword evidence="6" id="KW-1185">Reference proteome</keyword>
<dbReference type="PRINTS" id="PR00682">
    <property type="entry name" value="IPNSYNTHASE"/>
</dbReference>
<dbReference type="GO" id="GO:0016491">
    <property type="term" value="F:oxidoreductase activity"/>
    <property type="evidence" value="ECO:0007669"/>
    <property type="project" value="UniProtKB-KW"/>
</dbReference>
<dbReference type="PANTHER" id="PTHR47990">
    <property type="entry name" value="2-OXOGLUTARATE (2OG) AND FE(II)-DEPENDENT OXYGENASE SUPERFAMILY PROTEIN-RELATED"/>
    <property type="match status" value="1"/>
</dbReference>